<feature type="transmembrane region" description="Helical" evidence="1">
    <location>
        <begin position="31"/>
        <end position="54"/>
    </location>
</feature>
<dbReference type="EMBL" id="CAXIEN010000312">
    <property type="protein sequence ID" value="CAL1292775.1"/>
    <property type="molecule type" value="Genomic_DNA"/>
</dbReference>
<dbReference type="Proteomes" id="UP001497382">
    <property type="component" value="Unassembled WGS sequence"/>
</dbReference>
<evidence type="ECO:0000313" key="3">
    <source>
        <dbReference type="Proteomes" id="UP001497382"/>
    </source>
</evidence>
<keyword evidence="1" id="KW-1133">Transmembrane helix</keyword>
<keyword evidence="1" id="KW-0812">Transmembrane</keyword>
<evidence type="ECO:0000256" key="1">
    <source>
        <dbReference type="SAM" id="Phobius"/>
    </source>
</evidence>
<dbReference type="Gene3D" id="1.20.1250.20">
    <property type="entry name" value="MFS general substrate transporter like domains"/>
    <property type="match status" value="1"/>
</dbReference>
<organism evidence="2 3">
    <name type="scientific">Larinioides sclopetarius</name>
    <dbReference type="NCBI Taxonomy" id="280406"/>
    <lineage>
        <taxon>Eukaryota</taxon>
        <taxon>Metazoa</taxon>
        <taxon>Ecdysozoa</taxon>
        <taxon>Arthropoda</taxon>
        <taxon>Chelicerata</taxon>
        <taxon>Arachnida</taxon>
        <taxon>Araneae</taxon>
        <taxon>Araneomorphae</taxon>
        <taxon>Entelegynae</taxon>
        <taxon>Araneoidea</taxon>
        <taxon>Araneidae</taxon>
        <taxon>Larinioides</taxon>
    </lineage>
</organism>
<dbReference type="AlphaFoldDB" id="A0AAV2BA50"/>
<reference evidence="2 3" key="1">
    <citation type="submission" date="2024-04" db="EMBL/GenBank/DDBJ databases">
        <authorList>
            <person name="Rising A."/>
            <person name="Reimegard J."/>
            <person name="Sonavane S."/>
            <person name="Akerstrom W."/>
            <person name="Nylinder S."/>
            <person name="Hedman E."/>
            <person name="Kallberg Y."/>
        </authorList>
    </citation>
    <scope>NUCLEOTIDE SEQUENCE [LARGE SCALE GENOMIC DNA]</scope>
</reference>
<evidence type="ECO:0008006" key="4">
    <source>
        <dbReference type="Google" id="ProtNLM"/>
    </source>
</evidence>
<sequence>MIGVIQRIDFIPELKSELLTGPLIGYLGDKFGLKTVIILGCLLSSVVVGGCFFAEDIVTITILWGVAFGKNVI</sequence>
<keyword evidence="1" id="KW-0472">Membrane</keyword>
<dbReference type="InterPro" id="IPR036259">
    <property type="entry name" value="MFS_trans_sf"/>
</dbReference>
<protein>
    <recommendedName>
        <fullName evidence="4">Major facilitator superfamily (MFS) profile domain-containing protein</fullName>
    </recommendedName>
</protein>
<proteinExistence type="predicted"/>
<gene>
    <name evidence="2" type="ORF">LARSCL_LOCUS17840</name>
</gene>
<dbReference type="SUPFAM" id="SSF103473">
    <property type="entry name" value="MFS general substrate transporter"/>
    <property type="match status" value="1"/>
</dbReference>
<comment type="caution">
    <text evidence="2">The sequence shown here is derived from an EMBL/GenBank/DDBJ whole genome shotgun (WGS) entry which is preliminary data.</text>
</comment>
<evidence type="ECO:0000313" key="2">
    <source>
        <dbReference type="EMBL" id="CAL1292775.1"/>
    </source>
</evidence>
<keyword evidence="3" id="KW-1185">Reference proteome</keyword>
<name>A0AAV2BA50_9ARAC</name>
<accession>A0AAV2BA50</accession>